<dbReference type="GO" id="GO:0005829">
    <property type="term" value="C:cytosol"/>
    <property type="evidence" value="ECO:0007669"/>
    <property type="project" value="TreeGrafter"/>
</dbReference>
<evidence type="ECO:0000313" key="5">
    <source>
        <dbReference type="Proteomes" id="UP000761534"/>
    </source>
</evidence>
<dbReference type="InterPro" id="IPR036390">
    <property type="entry name" value="WH_DNA-bd_sf"/>
</dbReference>
<dbReference type="Pfam" id="PF01399">
    <property type="entry name" value="PCI"/>
    <property type="match status" value="1"/>
</dbReference>
<evidence type="ECO:0000256" key="2">
    <source>
        <dbReference type="ARBA" id="ARBA00022942"/>
    </source>
</evidence>
<dbReference type="GO" id="GO:0005634">
    <property type="term" value="C:nucleus"/>
    <property type="evidence" value="ECO:0007669"/>
    <property type="project" value="TreeGrafter"/>
</dbReference>
<dbReference type="InterPro" id="IPR035298">
    <property type="entry name" value="PSMD13"/>
</dbReference>
<dbReference type="SMART" id="SM00088">
    <property type="entry name" value="PINT"/>
    <property type="match status" value="1"/>
</dbReference>
<dbReference type="GO" id="GO:0006511">
    <property type="term" value="P:ubiquitin-dependent protein catabolic process"/>
    <property type="evidence" value="ECO:0007669"/>
    <property type="project" value="TreeGrafter"/>
</dbReference>
<comment type="caution">
    <text evidence="4">The sequence shown here is derived from an EMBL/GenBank/DDBJ whole genome shotgun (WGS) entry which is preliminary data.</text>
</comment>
<evidence type="ECO:0000259" key="3">
    <source>
        <dbReference type="PROSITE" id="PS50250"/>
    </source>
</evidence>
<dbReference type="PANTHER" id="PTHR10539">
    <property type="entry name" value="26S PROTEASOME NON-ATPASE REGULATORY SUBUNIT 13"/>
    <property type="match status" value="1"/>
</dbReference>
<dbReference type="AlphaFoldDB" id="A0A642V2D4"/>
<comment type="similarity">
    <text evidence="1">Belongs to the proteasome subunit S11 family.</text>
</comment>
<dbReference type="Pfam" id="PF18261">
    <property type="entry name" value="Rpn9_C"/>
    <property type="match status" value="1"/>
</dbReference>
<dbReference type="InterPro" id="IPR040798">
    <property type="entry name" value="Rpn9_C"/>
</dbReference>
<keyword evidence="5" id="KW-1185">Reference proteome</keyword>
<protein>
    <recommendedName>
        <fullName evidence="3">PCI domain-containing protein</fullName>
    </recommendedName>
</protein>
<feature type="domain" description="PCI" evidence="3">
    <location>
        <begin position="180"/>
        <end position="347"/>
    </location>
</feature>
<gene>
    <name evidence="4" type="ORF">TRICI_003933</name>
</gene>
<dbReference type="PANTHER" id="PTHR10539:SF0">
    <property type="entry name" value="26S PROTEASOME NON-ATPASE REGULATORY SUBUNIT 13"/>
    <property type="match status" value="1"/>
</dbReference>
<dbReference type="GO" id="GO:0008541">
    <property type="term" value="C:proteasome regulatory particle, lid subcomplex"/>
    <property type="evidence" value="ECO:0007669"/>
    <property type="project" value="TreeGrafter"/>
</dbReference>
<keyword evidence="2" id="KW-0647">Proteasome</keyword>
<dbReference type="Pfam" id="PF22037">
    <property type="entry name" value="PSD13_N"/>
    <property type="match status" value="1"/>
</dbReference>
<evidence type="ECO:0000256" key="1">
    <source>
        <dbReference type="ARBA" id="ARBA00006207"/>
    </source>
</evidence>
<sequence length="387" mass="44210">MSNAMDIDHDVPTILSSLRMESDQELAPLFYTMEDLWERKLWHQLTDTLKELYSDERSKPVRLRVFTQFIGSFESKINQLSLVSFGLAASQQCGNYTEALEFLTGIANKVNTDEAQDAYVYSQIEIARVKLQLNELQDARELLDKSSKILDQFDSIDPIINAAFYGVNSEYYKSKADFSTYYRNALLYLACINLEDLSLLQQQQRAYDLAVAALLGDKIYNFGELLLHPILDSLKDTEYKWLCDILFALNSGDVNAFEGLCGNLAKQPLLQNSLPFLRQKICLTALIEAVFQRPTSSRTLTFDTIAKETQLTEDEVEHLVMKALSLGLLQGHIDQVAQTVTVTWLQPRVMNKAQIESMRQRLIQWDDEVKQLGEWMQDAGKEVWTSA</sequence>
<organism evidence="4 5">
    <name type="scientific">Trichomonascus ciferrii</name>
    <dbReference type="NCBI Taxonomy" id="44093"/>
    <lineage>
        <taxon>Eukaryota</taxon>
        <taxon>Fungi</taxon>
        <taxon>Dikarya</taxon>
        <taxon>Ascomycota</taxon>
        <taxon>Saccharomycotina</taxon>
        <taxon>Dipodascomycetes</taxon>
        <taxon>Dipodascales</taxon>
        <taxon>Trichomonascaceae</taxon>
        <taxon>Trichomonascus</taxon>
        <taxon>Trichomonascus ciferrii complex</taxon>
    </lineage>
</organism>
<dbReference type="GO" id="GO:0005198">
    <property type="term" value="F:structural molecule activity"/>
    <property type="evidence" value="ECO:0007669"/>
    <property type="project" value="TreeGrafter"/>
</dbReference>
<dbReference type="Proteomes" id="UP000761534">
    <property type="component" value="Unassembled WGS sequence"/>
</dbReference>
<accession>A0A642V2D4</accession>
<dbReference type="InterPro" id="IPR054179">
    <property type="entry name" value="PSD13_N"/>
</dbReference>
<dbReference type="PROSITE" id="PS50250">
    <property type="entry name" value="PCI"/>
    <property type="match status" value="1"/>
</dbReference>
<dbReference type="VEuPathDB" id="FungiDB:TRICI_003933"/>
<evidence type="ECO:0000313" key="4">
    <source>
        <dbReference type="EMBL" id="KAA8911071.1"/>
    </source>
</evidence>
<dbReference type="EMBL" id="SWFS01000293">
    <property type="protein sequence ID" value="KAA8911071.1"/>
    <property type="molecule type" value="Genomic_DNA"/>
</dbReference>
<dbReference type="SUPFAM" id="SSF46785">
    <property type="entry name" value="Winged helix' DNA-binding domain"/>
    <property type="match status" value="1"/>
</dbReference>
<name>A0A642V2D4_9ASCO</name>
<dbReference type="OrthoDB" id="1093at2759"/>
<proteinExistence type="inferred from homology"/>
<reference evidence="4" key="1">
    <citation type="journal article" date="2019" name="G3 (Bethesda)">
        <title>Genome Assemblies of Two Rare Opportunistic Yeast Pathogens: Diutina rugosa (syn. Candida rugosa) and Trichomonascus ciferrii (syn. Candida ciferrii).</title>
        <authorList>
            <person name="Mixao V."/>
            <person name="Saus E."/>
            <person name="Hansen A.P."/>
            <person name="Lass-Florl C."/>
            <person name="Gabaldon T."/>
        </authorList>
    </citation>
    <scope>NUCLEOTIDE SEQUENCE</scope>
    <source>
        <strain evidence="4">CBS 4856</strain>
    </source>
</reference>
<dbReference type="InterPro" id="IPR000717">
    <property type="entry name" value="PCI_dom"/>
</dbReference>